<dbReference type="Proteomes" id="UP001526446">
    <property type="component" value="Unassembled WGS sequence"/>
</dbReference>
<organism evidence="1 2">
    <name type="scientific">Acetobacter farinalis</name>
    <dbReference type="NCBI Taxonomy" id="1260984"/>
    <lineage>
        <taxon>Bacteria</taxon>
        <taxon>Pseudomonadati</taxon>
        <taxon>Pseudomonadota</taxon>
        <taxon>Alphaproteobacteria</taxon>
        <taxon>Acetobacterales</taxon>
        <taxon>Acetobacteraceae</taxon>
        <taxon>Acetobacter</taxon>
    </lineage>
</organism>
<evidence type="ECO:0000313" key="1">
    <source>
        <dbReference type="EMBL" id="MCX2562242.1"/>
    </source>
</evidence>
<sequence length="99" mass="11445">MSFNLNSSWSKSDVKAMLQSVDDSFNSRIVIWKDGRVEIINTEEMETPYDDLHAYFETYQAENGYTGREAAEDDQHVSDIASTLRSNWPTLARDKYLDN</sequence>
<gene>
    <name evidence="1" type="ORF">OQ252_12675</name>
</gene>
<comment type="caution">
    <text evidence="1">The sequence shown here is derived from an EMBL/GenBank/DDBJ whole genome shotgun (WGS) entry which is preliminary data.</text>
</comment>
<evidence type="ECO:0000313" key="2">
    <source>
        <dbReference type="Proteomes" id="UP001526446"/>
    </source>
</evidence>
<dbReference type="RefSeq" id="WP_144880199.1">
    <property type="nucleotide sequence ID" value="NZ_JAPIUX010000032.1"/>
</dbReference>
<name>A0ABT3QAC3_9PROT</name>
<accession>A0ABT3QAC3</accession>
<dbReference type="EMBL" id="JAPIUX010000032">
    <property type="protein sequence ID" value="MCX2562242.1"/>
    <property type="molecule type" value="Genomic_DNA"/>
</dbReference>
<protein>
    <submittedName>
        <fullName evidence="1">Uncharacterized protein</fullName>
    </submittedName>
</protein>
<reference evidence="1 2" key="1">
    <citation type="submission" date="2022-11" db="EMBL/GenBank/DDBJ databases">
        <title>Genome sequencing of Acetobacter type strain.</title>
        <authorList>
            <person name="Heo J."/>
            <person name="Lee D."/>
            <person name="Han B.-H."/>
            <person name="Hong S.-B."/>
            <person name="Kwon S.-W."/>
        </authorList>
    </citation>
    <scope>NUCLEOTIDE SEQUENCE [LARGE SCALE GENOMIC DNA]</scope>
    <source>
        <strain evidence="1 2">KACC 21251</strain>
    </source>
</reference>
<proteinExistence type="predicted"/>
<keyword evidence="2" id="KW-1185">Reference proteome</keyword>